<dbReference type="AlphaFoldDB" id="A0A258HHE3"/>
<dbReference type="InterPro" id="IPR027372">
    <property type="entry name" value="Phytase-like_dom"/>
</dbReference>
<proteinExistence type="predicted"/>
<dbReference type="PIRSF" id="PIRSF031900">
    <property type="entry name" value="UCP031900"/>
    <property type="match status" value="1"/>
</dbReference>
<evidence type="ECO:0000259" key="2">
    <source>
        <dbReference type="Pfam" id="PF13449"/>
    </source>
</evidence>
<dbReference type="Proteomes" id="UP000216147">
    <property type="component" value="Unassembled WGS sequence"/>
</dbReference>
<feature type="chain" id="PRO_5013033896" description="Phytase-like domain-containing protein" evidence="1">
    <location>
        <begin position="21"/>
        <end position="314"/>
    </location>
</feature>
<protein>
    <recommendedName>
        <fullName evidence="2">Phytase-like domain-containing protein</fullName>
    </recommendedName>
</protein>
<feature type="signal peptide" evidence="1">
    <location>
        <begin position="1"/>
        <end position="20"/>
    </location>
</feature>
<dbReference type="SUPFAM" id="SSF63829">
    <property type="entry name" value="Calcium-dependent phosphotriesterase"/>
    <property type="match status" value="1"/>
</dbReference>
<evidence type="ECO:0000313" key="4">
    <source>
        <dbReference type="Proteomes" id="UP000216147"/>
    </source>
</evidence>
<name>A0A258HHE3_9CAUL</name>
<sequence length="314" mass="33291">MRLLFRAAASLALMGMAACAAIATSMPGRVTGPDHALRMEARHVPLGIGGATLAPGVTYGGGLILRGPGLHGLSDLKMQGDRAWVVSDFGDLVRFTIRLDRNGRLASADRAVSRPLTGPDGAVLTPKANADAEGLALLPDGRVLISFERDHRIWSYGVGANDRPVLVSTPRHPFEDNQGLEGLAPAPDGRWLALGEAGGAWLCDADACEPLPNAPTAYTDGFLTTGADVDPAGGWFIVQRLFTPPLNMQARVRRMAPDGTLSDPLIHLRPPASTDNFEGIAAVATATGTRVYLLSDDNDNFVQKTLLLAFDVRR</sequence>
<dbReference type="InterPro" id="IPR014567">
    <property type="entry name" value="UCP031900"/>
</dbReference>
<evidence type="ECO:0000313" key="3">
    <source>
        <dbReference type="EMBL" id="OYX55748.1"/>
    </source>
</evidence>
<comment type="caution">
    <text evidence="3">The sequence shown here is derived from an EMBL/GenBank/DDBJ whole genome shotgun (WGS) entry which is preliminary data.</text>
</comment>
<gene>
    <name evidence="3" type="ORF">B7Y86_12410</name>
</gene>
<accession>A0A258HHE3</accession>
<dbReference type="EMBL" id="NCEQ01000012">
    <property type="protein sequence ID" value="OYX55748.1"/>
    <property type="molecule type" value="Genomic_DNA"/>
</dbReference>
<feature type="domain" description="Phytase-like" evidence="2">
    <location>
        <begin position="69"/>
        <end position="194"/>
    </location>
</feature>
<organism evidence="3 4">
    <name type="scientific">Brevundimonas subvibrioides</name>
    <dbReference type="NCBI Taxonomy" id="74313"/>
    <lineage>
        <taxon>Bacteria</taxon>
        <taxon>Pseudomonadati</taxon>
        <taxon>Pseudomonadota</taxon>
        <taxon>Alphaproteobacteria</taxon>
        <taxon>Caulobacterales</taxon>
        <taxon>Caulobacteraceae</taxon>
        <taxon>Brevundimonas</taxon>
    </lineage>
</organism>
<evidence type="ECO:0000256" key="1">
    <source>
        <dbReference type="SAM" id="SignalP"/>
    </source>
</evidence>
<keyword evidence="1" id="KW-0732">Signal</keyword>
<dbReference type="Pfam" id="PF13449">
    <property type="entry name" value="Phytase-like"/>
    <property type="match status" value="1"/>
</dbReference>
<dbReference type="PROSITE" id="PS51257">
    <property type="entry name" value="PROKAR_LIPOPROTEIN"/>
    <property type="match status" value="1"/>
</dbReference>
<reference evidence="3 4" key="1">
    <citation type="submission" date="2017-03" db="EMBL/GenBank/DDBJ databases">
        <title>Lifting the veil on microbial sulfur biogeochemistry in mining wastewaters.</title>
        <authorList>
            <person name="Kantor R.S."/>
            <person name="Colenbrander Nelson T."/>
            <person name="Marshall S."/>
            <person name="Bennett D."/>
            <person name="Apte S."/>
            <person name="Camacho D."/>
            <person name="Thomas B.C."/>
            <person name="Warren L.A."/>
            <person name="Banfield J.F."/>
        </authorList>
    </citation>
    <scope>NUCLEOTIDE SEQUENCE [LARGE SCALE GENOMIC DNA]</scope>
    <source>
        <strain evidence="3">32-68-21</strain>
    </source>
</reference>